<evidence type="ECO:0000313" key="2">
    <source>
        <dbReference type="EMBL" id="AFJ01573.1"/>
    </source>
</evidence>
<dbReference type="PATRIC" id="fig|754477.3.peg.393"/>
<dbReference type="STRING" id="754477.Q7C_398"/>
<gene>
    <name evidence="2" type="ordered locus">Q7C_398</name>
</gene>
<dbReference type="Pfam" id="PF03435">
    <property type="entry name" value="Sacchrp_dh_NADP"/>
    <property type="match status" value="1"/>
</dbReference>
<dbReference type="KEGG" id="mec:Q7C_398"/>
<dbReference type="OrthoDB" id="5914295at2"/>
<reference evidence="2 3" key="1">
    <citation type="journal article" date="2012" name="J. Bacteriol.">
        <title>Complete genome sequences of Methylophaga sp. strain JAM1 and Methylophaga sp. strain JAM7.</title>
        <authorList>
            <person name="Villeneuve C."/>
            <person name="Martineau C."/>
            <person name="Mauffrey F."/>
            <person name="Villemur R."/>
        </authorList>
    </citation>
    <scope>NUCLEOTIDE SEQUENCE [LARGE SCALE GENOMIC DNA]</scope>
    <source>
        <strain evidence="2 3">JAM7</strain>
    </source>
</reference>
<dbReference type="eggNOG" id="COG1748">
    <property type="taxonomic scope" value="Bacteria"/>
</dbReference>
<dbReference type="RefSeq" id="WP_014703023.1">
    <property type="nucleotide sequence ID" value="NC_017856.1"/>
</dbReference>
<evidence type="ECO:0000313" key="3">
    <source>
        <dbReference type="Proteomes" id="UP000009145"/>
    </source>
</evidence>
<dbReference type="EMBL" id="CP003380">
    <property type="protein sequence ID" value="AFJ01573.1"/>
    <property type="molecule type" value="Genomic_DNA"/>
</dbReference>
<protein>
    <submittedName>
        <fullName evidence="2">Saccharopine dehydrogenase-like oxidoreductase</fullName>
    </submittedName>
</protein>
<dbReference type="SUPFAM" id="SSF51735">
    <property type="entry name" value="NAD(P)-binding Rossmann-fold domains"/>
    <property type="match status" value="1"/>
</dbReference>
<evidence type="ECO:0000259" key="1">
    <source>
        <dbReference type="Pfam" id="PF03435"/>
    </source>
</evidence>
<sequence>MKSFNKKVIVIGGSGETGKRIVSQLSKTYPDLIIASAARRQQQKAELPENIQAIVLDINDKKSAVTTIANYDLAIIALGPMDQFGNTPHQLCIEAGVDAIDINDSLDAADKILSLHEQAENHGRGLFTGMGFTPGLSTLLLMQLASEQASEKGIYRVRLHMGAAYGGGETSPYAMLASFRNKIDCYRGRQRFTNKTPWKDKHSQFLFPGQSKKAALIPFATPEIAGLSDSRTAEKVLITELDSRYQIQYLNQGFARMLARCNLKPGAVDYLAKKFYTSGQSMKHKKDADPDTTLWVYPDQQPEKGLIVHGVVSSYDLTALMACAVADCWLQGELSSYQGVFGTEHLPADIRDKFSNALTKRGITRRKATAENIDIADKHFGWVDSASPDIASLRNFGKNWYSFDKPHPKMAQLQKQFLLTSDIWQSLKQKQNSLGFTKFVIKTLLRWKKHNQLLAPYRENRESTNNSRWQAITKDVSMFTSGYSCAREVLGDKTAFSQYRKMFLETGKMEMRWLWPKPESFAAFSDPEQAIITYWLAFMSNYQQLGVFHLDVNQKHEYEWQLRISNCAYATMFHDLDCAELSGLVREMEREALHFITHQSNIKVTWLTGARGAAEITLSYPGHQEQQPSQTAALSG</sequence>
<dbReference type="AlphaFoldDB" id="I1YF80"/>
<feature type="domain" description="Saccharopine dehydrogenase NADP binding" evidence="1">
    <location>
        <begin position="8"/>
        <end position="123"/>
    </location>
</feature>
<dbReference type="Gene3D" id="3.40.50.720">
    <property type="entry name" value="NAD(P)-binding Rossmann-like Domain"/>
    <property type="match status" value="1"/>
</dbReference>
<name>I1YF80_METFJ</name>
<dbReference type="InterPro" id="IPR036291">
    <property type="entry name" value="NAD(P)-bd_dom_sf"/>
</dbReference>
<dbReference type="HOGENOM" id="CLU_431393_0_0_6"/>
<proteinExistence type="predicted"/>
<dbReference type="PANTHER" id="PTHR43796">
    <property type="entry name" value="CARBOXYNORSPERMIDINE SYNTHASE"/>
    <property type="match status" value="1"/>
</dbReference>
<accession>I1YF80</accession>
<dbReference type="Proteomes" id="UP000009145">
    <property type="component" value="Chromosome"/>
</dbReference>
<keyword evidence="3" id="KW-1185">Reference proteome</keyword>
<organism evidence="2 3">
    <name type="scientific">Methylophaga frappieri (strain ATCC BAA-2434 / DSM 25690 / JAM7)</name>
    <dbReference type="NCBI Taxonomy" id="754477"/>
    <lineage>
        <taxon>Bacteria</taxon>
        <taxon>Pseudomonadati</taxon>
        <taxon>Pseudomonadota</taxon>
        <taxon>Gammaproteobacteria</taxon>
        <taxon>Thiotrichales</taxon>
        <taxon>Piscirickettsiaceae</taxon>
        <taxon>Methylophaga</taxon>
    </lineage>
</organism>
<dbReference type="PANTHER" id="PTHR43796:SF2">
    <property type="entry name" value="CARBOXYNORSPERMIDINE SYNTHASE"/>
    <property type="match status" value="1"/>
</dbReference>
<dbReference type="InterPro" id="IPR005097">
    <property type="entry name" value="Sacchrp_dh_NADP-bd"/>
</dbReference>